<sequence length="232" mass="26496">MSLREGKHPQFCVNKYMNHFYLPNALSLSLKTIHVNLVGLQSHNPLFESECCSILWYTKLERVLHDNDFNLAYDLSMMPVKKFSGQIEKVRGNIVFDPKEHCSLSLFQGFESWTFVVQKYNSRMLHDSGLFPSRNKVKSTSVFDLGIDSYVQFVNKISASSIEPINYVVTNPFKFCVGGTWERFPPKEGGRANNLFCVQVMCQFQELGIDDIKVFTLAAARKLPLAVHMAPL</sequence>
<organism evidence="1 2">
    <name type="scientific">Gossypium stocksii</name>
    <dbReference type="NCBI Taxonomy" id="47602"/>
    <lineage>
        <taxon>Eukaryota</taxon>
        <taxon>Viridiplantae</taxon>
        <taxon>Streptophyta</taxon>
        <taxon>Embryophyta</taxon>
        <taxon>Tracheophyta</taxon>
        <taxon>Spermatophyta</taxon>
        <taxon>Magnoliopsida</taxon>
        <taxon>eudicotyledons</taxon>
        <taxon>Gunneridae</taxon>
        <taxon>Pentapetalae</taxon>
        <taxon>rosids</taxon>
        <taxon>malvids</taxon>
        <taxon>Malvales</taxon>
        <taxon>Malvaceae</taxon>
        <taxon>Malvoideae</taxon>
        <taxon>Gossypium</taxon>
    </lineage>
</organism>
<accession>A0A9D4A510</accession>
<protein>
    <submittedName>
        <fullName evidence="1">Uncharacterized protein</fullName>
    </submittedName>
</protein>
<gene>
    <name evidence="1" type="ORF">J1N35_018404</name>
</gene>
<reference evidence="1 2" key="1">
    <citation type="journal article" date="2021" name="Plant Biotechnol. J.">
        <title>Multi-omics assisted identification of the key and species-specific regulatory components of drought-tolerant mechanisms in Gossypium stocksii.</title>
        <authorList>
            <person name="Yu D."/>
            <person name="Ke L."/>
            <person name="Zhang D."/>
            <person name="Wu Y."/>
            <person name="Sun Y."/>
            <person name="Mei J."/>
            <person name="Sun J."/>
            <person name="Sun Y."/>
        </authorList>
    </citation>
    <scope>NUCLEOTIDE SEQUENCE [LARGE SCALE GENOMIC DNA]</scope>
    <source>
        <strain evidence="2">cv. E1</strain>
        <tissue evidence="1">Leaf</tissue>
    </source>
</reference>
<evidence type="ECO:0000313" key="1">
    <source>
        <dbReference type="EMBL" id="KAH1091147.1"/>
    </source>
</evidence>
<name>A0A9D4A510_9ROSI</name>
<dbReference type="AlphaFoldDB" id="A0A9D4A510"/>
<dbReference type="EMBL" id="JAIQCV010000006">
    <property type="protein sequence ID" value="KAH1091147.1"/>
    <property type="molecule type" value="Genomic_DNA"/>
</dbReference>
<dbReference type="Proteomes" id="UP000828251">
    <property type="component" value="Unassembled WGS sequence"/>
</dbReference>
<keyword evidence="2" id="KW-1185">Reference proteome</keyword>
<comment type="caution">
    <text evidence="1">The sequence shown here is derived from an EMBL/GenBank/DDBJ whole genome shotgun (WGS) entry which is preliminary data.</text>
</comment>
<evidence type="ECO:0000313" key="2">
    <source>
        <dbReference type="Proteomes" id="UP000828251"/>
    </source>
</evidence>
<proteinExistence type="predicted"/>